<dbReference type="SUPFAM" id="SSF54373">
    <property type="entry name" value="FAD-linked reductases, C-terminal domain"/>
    <property type="match status" value="1"/>
</dbReference>
<organism evidence="6 7">
    <name type="scientific">Loxostege sticticalis</name>
    <name type="common">Beet webworm moth</name>
    <dbReference type="NCBI Taxonomy" id="481309"/>
    <lineage>
        <taxon>Eukaryota</taxon>
        <taxon>Metazoa</taxon>
        <taxon>Ecdysozoa</taxon>
        <taxon>Arthropoda</taxon>
        <taxon>Hexapoda</taxon>
        <taxon>Insecta</taxon>
        <taxon>Pterygota</taxon>
        <taxon>Neoptera</taxon>
        <taxon>Endopterygota</taxon>
        <taxon>Lepidoptera</taxon>
        <taxon>Glossata</taxon>
        <taxon>Ditrysia</taxon>
        <taxon>Pyraloidea</taxon>
        <taxon>Crambidae</taxon>
        <taxon>Pyraustinae</taxon>
        <taxon>Loxostege</taxon>
    </lineage>
</organism>
<dbReference type="PANTHER" id="PTHR11552">
    <property type="entry name" value="GLUCOSE-METHANOL-CHOLINE GMC OXIDOREDUCTASE"/>
    <property type="match status" value="1"/>
</dbReference>
<evidence type="ECO:0000259" key="5">
    <source>
        <dbReference type="PROSITE" id="PS00624"/>
    </source>
</evidence>
<keyword evidence="4" id="KW-0274">FAD</keyword>
<comment type="similarity">
    <text evidence="2">Belongs to the GMC oxidoreductase family.</text>
</comment>
<dbReference type="InterPro" id="IPR007867">
    <property type="entry name" value="GMC_OxRtase_C"/>
</dbReference>
<accession>A0ABR3I1T3</accession>
<dbReference type="PIRSF" id="PIRSF000137">
    <property type="entry name" value="Alcohol_oxidase"/>
    <property type="match status" value="1"/>
</dbReference>
<evidence type="ECO:0000256" key="1">
    <source>
        <dbReference type="ARBA" id="ARBA00001974"/>
    </source>
</evidence>
<dbReference type="SUPFAM" id="SSF51905">
    <property type="entry name" value="FAD/NAD(P)-binding domain"/>
    <property type="match status" value="1"/>
</dbReference>
<dbReference type="EMBL" id="JBEUOH010000009">
    <property type="protein sequence ID" value="KAL0882772.1"/>
    <property type="molecule type" value="Genomic_DNA"/>
</dbReference>
<keyword evidence="7" id="KW-1185">Reference proteome</keyword>
<feature type="domain" description="Glucose-methanol-choline oxidoreductase N-terminal" evidence="5">
    <location>
        <begin position="168"/>
        <end position="182"/>
    </location>
</feature>
<dbReference type="PANTHER" id="PTHR11552:SF147">
    <property type="entry name" value="CHOLINE DEHYDROGENASE, MITOCHONDRIAL"/>
    <property type="match status" value="1"/>
</dbReference>
<comment type="cofactor">
    <cofactor evidence="1">
        <name>FAD</name>
        <dbReference type="ChEBI" id="CHEBI:57692"/>
    </cofactor>
</comment>
<evidence type="ECO:0000313" key="7">
    <source>
        <dbReference type="Proteomes" id="UP001549920"/>
    </source>
</evidence>
<dbReference type="PROSITE" id="PS00624">
    <property type="entry name" value="GMC_OXRED_2"/>
    <property type="match status" value="1"/>
</dbReference>
<dbReference type="InterPro" id="IPR000172">
    <property type="entry name" value="GMC_OxRdtase_N"/>
</dbReference>
<reference evidence="6 7" key="1">
    <citation type="submission" date="2024-06" db="EMBL/GenBank/DDBJ databases">
        <title>A chromosome-level genome assembly of beet webworm, Loxostege sticticalis.</title>
        <authorList>
            <person name="Zhang Y."/>
        </authorList>
    </citation>
    <scope>NUCLEOTIDE SEQUENCE [LARGE SCALE GENOMIC DNA]</scope>
    <source>
        <strain evidence="6">AQ026</strain>
        <tissue evidence="6">Whole body</tissue>
    </source>
</reference>
<evidence type="ECO:0000256" key="2">
    <source>
        <dbReference type="ARBA" id="ARBA00010790"/>
    </source>
</evidence>
<evidence type="ECO:0000256" key="3">
    <source>
        <dbReference type="ARBA" id="ARBA00022630"/>
    </source>
</evidence>
<dbReference type="Pfam" id="PF05199">
    <property type="entry name" value="GMC_oxred_C"/>
    <property type="match status" value="1"/>
</dbReference>
<sequence length="486" mass="54292">MMYTRGNPKDFDDLNISGWAWEDVKPYFLKYEGLQDLDKLPKSSIPYHNTTGTMKVEFFTDSENPWHPRIVEGFKQLNFPFNPDVNAQSQVGVTQVVGYVYDNLRMSTARGYLARDDVKRVLKVAKWTRCTGVIINDDNTAQGVTVIQGLFKRKLKIYARKEVILSAGTIGTPQILMLSGIGPAEHLKEMNLEVKADLPVGDNLTDHLLPLVFVKVDGDNKAALDLIKGGVKVVTDVTQYLLLRSGPLGSNGLTDVSAFMNSDCYDFENRQLRNDSPDCNVATLQYIFAYIDRYTVSLAQSFVQRGTDLNDAVIEQLKKLSSDYAFITVTPAILQPYSQGYVRLASTDPLAPPAIFPNFLSDEQDLNEMVRSITIIEHLMDTPPFKKQNASVVRLELPGCPDYDSDRVGYWRCYSRHMTHTVYHAVGTAALGRALDARLRVRGVRALRVADLSAAPRLPRANTAATAIAIGERAADFILEDVRKQD</sequence>
<dbReference type="Pfam" id="PF00732">
    <property type="entry name" value="GMC_oxred_N"/>
    <property type="match status" value="1"/>
</dbReference>
<dbReference type="InterPro" id="IPR036188">
    <property type="entry name" value="FAD/NAD-bd_sf"/>
</dbReference>
<dbReference type="Proteomes" id="UP001549920">
    <property type="component" value="Unassembled WGS sequence"/>
</dbReference>
<dbReference type="Gene3D" id="3.30.560.10">
    <property type="entry name" value="Glucose Oxidase, domain 3"/>
    <property type="match status" value="1"/>
</dbReference>
<name>A0ABR3I1T3_LOXSC</name>
<evidence type="ECO:0000256" key="4">
    <source>
        <dbReference type="ARBA" id="ARBA00022827"/>
    </source>
</evidence>
<evidence type="ECO:0000313" key="6">
    <source>
        <dbReference type="EMBL" id="KAL0882772.1"/>
    </source>
</evidence>
<protein>
    <recommendedName>
        <fullName evidence="5">Glucose-methanol-choline oxidoreductase N-terminal domain-containing protein</fullName>
    </recommendedName>
</protein>
<keyword evidence="3" id="KW-0285">Flavoprotein</keyword>
<dbReference type="InterPro" id="IPR012132">
    <property type="entry name" value="GMC_OxRdtase"/>
</dbReference>
<comment type="caution">
    <text evidence="6">The sequence shown here is derived from an EMBL/GenBank/DDBJ whole genome shotgun (WGS) entry which is preliminary data.</text>
</comment>
<dbReference type="Gene3D" id="3.50.50.60">
    <property type="entry name" value="FAD/NAD(P)-binding domain"/>
    <property type="match status" value="1"/>
</dbReference>
<gene>
    <name evidence="6" type="ORF">ABMA27_016323</name>
</gene>
<proteinExistence type="inferred from homology"/>